<proteinExistence type="inferred from homology"/>
<comment type="caution">
    <text evidence="7">The sequence shown here is derived from an EMBL/GenBank/DDBJ whole genome shotgun (WGS) entry which is preliminary data.</text>
</comment>
<dbReference type="CDD" id="cd00609">
    <property type="entry name" value="AAT_like"/>
    <property type="match status" value="1"/>
</dbReference>
<sequence length="621" mass="68015">MSHRAVSALIARRSLPGSTSSVLVEVSAWATRGLPRNQFSPRPLGSRDYLQRLQVSTPRYFSGTNSAWSSASSAAAAEVYSEEPAVDRQYSITIGDIKARRKRDGRLVAGTAAPADIDSFKTFPAWRQLPKARRWDHLLSTESAAREPCVLKQAAVHLKKPGLISLGGGLPSPENFPILSMSLRVPTGQTEFTEAAAASEDGGATISMGKYDASQTLGATSGGGSPAEEYDLSIALNYGQSAGSAQMLRWVTEHTELVCRPPYSDWSTCLTVGSTGALEQALRIFCDRERGDAMLTETYSFSTALETAAPLGIRVIGVEMDEQGMLPESLDDLLSGWDVQAHGGTPKPHLLYTVPSGQNPTGATQSAARRRAIYDICSLHDVYILEDEPYYFLQMPSYQRDRAAASSQSTPVQTPDEFLDSLIPTFVSMDVDGRVMRMDSFSKVLVPGSRMGWLTASKQIVERFVRHGEACNQGPSGFSQVALYELVEKTWGHEGYLKWLAHIRESYTQRRNILLDACVDHLPADVVSWNPPAAGMFHWLKVDHTKHPDHGKRGILEIEEEIFDLCIEKGVLVGRGSWFAAEPDQPPAGLFFRATYAAASASAMTEAIRRFGDAVRESFRL</sequence>
<feature type="domain" description="Aminotransferase class I/classII large" evidence="6">
    <location>
        <begin position="269"/>
        <end position="611"/>
    </location>
</feature>
<dbReference type="EMBL" id="CAWUHC010000105">
    <property type="protein sequence ID" value="CAK7232525.1"/>
    <property type="molecule type" value="Genomic_DNA"/>
</dbReference>
<evidence type="ECO:0000313" key="7">
    <source>
        <dbReference type="EMBL" id="CAK7232525.1"/>
    </source>
</evidence>
<dbReference type="InterPro" id="IPR015424">
    <property type="entry name" value="PyrdxlP-dep_Trfase"/>
</dbReference>
<evidence type="ECO:0000313" key="8">
    <source>
        <dbReference type="Proteomes" id="UP001642406"/>
    </source>
</evidence>
<evidence type="ECO:0000256" key="3">
    <source>
        <dbReference type="ARBA" id="ARBA00022576"/>
    </source>
</evidence>
<keyword evidence="4" id="KW-0808">Transferase</keyword>
<dbReference type="SUPFAM" id="SSF53383">
    <property type="entry name" value="PLP-dependent transferases"/>
    <property type="match status" value="1"/>
</dbReference>
<evidence type="ECO:0000256" key="4">
    <source>
        <dbReference type="ARBA" id="ARBA00022679"/>
    </source>
</evidence>
<organism evidence="7 8">
    <name type="scientific">Sporothrix bragantina</name>
    <dbReference type="NCBI Taxonomy" id="671064"/>
    <lineage>
        <taxon>Eukaryota</taxon>
        <taxon>Fungi</taxon>
        <taxon>Dikarya</taxon>
        <taxon>Ascomycota</taxon>
        <taxon>Pezizomycotina</taxon>
        <taxon>Sordariomycetes</taxon>
        <taxon>Sordariomycetidae</taxon>
        <taxon>Ophiostomatales</taxon>
        <taxon>Ophiostomataceae</taxon>
        <taxon>Sporothrix</taxon>
    </lineage>
</organism>
<reference evidence="7 8" key="1">
    <citation type="submission" date="2024-01" db="EMBL/GenBank/DDBJ databases">
        <authorList>
            <person name="Allen C."/>
            <person name="Tagirdzhanova G."/>
        </authorList>
    </citation>
    <scope>NUCLEOTIDE SEQUENCE [LARGE SCALE GENOMIC DNA]</scope>
</reference>
<dbReference type="Pfam" id="PF00155">
    <property type="entry name" value="Aminotran_1_2"/>
    <property type="match status" value="1"/>
</dbReference>
<gene>
    <name evidence="7" type="primary">ARO8_2</name>
    <name evidence="7" type="ORF">SBRCBS47491_008300</name>
</gene>
<keyword evidence="8" id="KW-1185">Reference proteome</keyword>
<dbReference type="InterPro" id="IPR004839">
    <property type="entry name" value="Aminotransferase_I/II_large"/>
</dbReference>
<evidence type="ECO:0000256" key="5">
    <source>
        <dbReference type="ARBA" id="ARBA00022898"/>
    </source>
</evidence>
<accession>A0ABP0CKE5</accession>
<evidence type="ECO:0000259" key="6">
    <source>
        <dbReference type="Pfam" id="PF00155"/>
    </source>
</evidence>
<dbReference type="InterPro" id="IPR015421">
    <property type="entry name" value="PyrdxlP-dep_Trfase_major"/>
</dbReference>
<dbReference type="Gene3D" id="3.40.640.10">
    <property type="entry name" value="Type I PLP-dependent aspartate aminotransferase-like (Major domain)"/>
    <property type="match status" value="1"/>
</dbReference>
<dbReference type="PANTHER" id="PTHR42790:SF21">
    <property type="entry name" value="AROMATIC_AMINOADIPATE AMINOTRANSFERASE 1"/>
    <property type="match status" value="1"/>
</dbReference>
<evidence type="ECO:0000256" key="2">
    <source>
        <dbReference type="ARBA" id="ARBA00007441"/>
    </source>
</evidence>
<dbReference type="Proteomes" id="UP001642406">
    <property type="component" value="Unassembled WGS sequence"/>
</dbReference>
<dbReference type="GO" id="GO:0008483">
    <property type="term" value="F:transaminase activity"/>
    <property type="evidence" value="ECO:0007669"/>
    <property type="project" value="UniProtKB-KW"/>
</dbReference>
<comment type="cofactor">
    <cofactor evidence="1">
        <name>pyridoxal 5'-phosphate</name>
        <dbReference type="ChEBI" id="CHEBI:597326"/>
    </cofactor>
</comment>
<protein>
    <submittedName>
        <fullName evidence="7">Aromatic/aminoadipate aminotransferase 1</fullName>
    </submittedName>
</protein>
<comment type="similarity">
    <text evidence="2">Belongs to the class-I pyridoxal-phosphate-dependent aminotransferase family.</text>
</comment>
<keyword evidence="5" id="KW-0663">Pyridoxal phosphate</keyword>
<dbReference type="InterPro" id="IPR050859">
    <property type="entry name" value="Class-I_PLP-dep_aminotransf"/>
</dbReference>
<keyword evidence="3 7" id="KW-0032">Aminotransferase</keyword>
<evidence type="ECO:0000256" key="1">
    <source>
        <dbReference type="ARBA" id="ARBA00001933"/>
    </source>
</evidence>
<name>A0ABP0CKE5_9PEZI</name>
<dbReference type="PANTHER" id="PTHR42790">
    <property type="entry name" value="AMINOTRANSFERASE"/>
    <property type="match status" value="1"/>
</dbReference>